<accession>A0A2G5VFN0</accession>
<keyword evidence="1" id="KW-0812">Transmembrane</keyword>
<dbReference type="Proteomes" id="UP000230233">
    <property type="component" value="Chromosome I"/>
</dbReference>
<keyword evidence="1" id="KW-0472">Membrane</keyword>
<dbReference type="AlphaFoldDB" id="A0A2G5VFN0"/>
<organism evidence="2 3">
    <name type="scientific">Caenorhabditis nigoni</name>
    <dbReference type="NCBI Taxonomy" id="1611254"/>
    <lineage>
        <taxon>Eukaryota</taxon>
        <taxon>Metazoa</taxon>
        <taxon>Ecdysozoa</taxon>
        <taxon>Nematoda</taxon>
        <taxon>Chromadorea</taxon>
        <taxon>Rhabditida</taxon>
        <taxon>Rhabditina</taxon>
        <taxon>Rhabditomorpha</taxon>
        <taxon>Rhabditoidea</taxon>
        <taxon>Rhabditidae</taxon>
        <taxon>Peloderinae</taxon>
        <taxon>Caenorhabditis</taxon>
    </lineage>
</organism>
<evidence type="ECO:0000256" key="1">
    <source>
        <dbReference type="SAM" id="Phobius"/>
    </source>
</evidence>
<dbReference type="EMBL" id="PDUG01000001">
    <property type="protein sequence ID" value="PIC50500.1"/>
    <property type="molecule type" value="Genomic_DNA"/>
</dbReference>
<evidence type="ECO:0000313" key="2">
    <source>
        <dbReference type="EMBL" id="PIC50500.1"/>
    </source>
</evidence>
<keyword evidence="1" id="KW-1133">Transmembrane helix</keyword>
<protein>
    <submittedName>
        <fullName evidence="2">Uncharacterized protein</fullName>
    </submittedName>
</protein>
<evidence type="ECO:0000313" key="3">
    <source>
        <dbReference type="Proteomes" id="UP000230233"/>
    </source>
</evidence>
<keyword evidence="3" id="KW-1185">Reference proteome</keyword>
<name>A0A2G5VFN0_9PELO</name>
<gene>
    <name evidence="2" type="primary">Cnig_chr_I.g1375</name>
    <name evidence="2" type="ORF">B9Z55_001375</name>
</gene>
<reference evidence="3" key="1">
    <citation type="submission" date="2017-10" db="EMBL/GenBank/DDBJ databases">
        <title>Rapid genome shrinkage in a self-fertile nematode reveals novel sperm competition proteins.</title>
        <authorList>
            <person name="Yin D."/>
            <person name="Schwarz E.M."/>
            <person name="Thomas C.G."/>
            <person name="Felde R.L."/>
            <person name="Korf I.F."/>
            <person name="Cutter A.D."/>
            <person name="Schartner C.M."/>
            <person name="Ralston E.J."/>
            <person name="Meyer B.J."/>
            <person name="Haag E.S."/>
        </authorList>
    </citation>
    <scope>NUCLEOTIDE SEQUENCE [LARGE SCALE GENOMIC DNA]</scope>
    <source>
        <strain evidence="3">JU1422</strain>
    </source>
</reference>
<sequence length="72" mass="8407">MTEVAKQNEKFRMSLERKYQVAVVMSELCELYFCDFFLLCFFHSSAILRDVVGLLEAEHGQSVTRFPLSGYF</sequence>
<feature type="transmembrane region" description="Helical" evidence="1">
    <location>
        <begin position="21"/>
        <end position="44"/>
    </location>
</feature>
<proteinExistence type="predicted"/>
<comment type="caution">
    <text evidence="2">The sequence shown here is derived from an EMBL/GenBank/DDBJ whole genome shotgun (WGS) entry which is preliminary data.</text>
</comment>